<dbReference type="PANTHER" id="PTHR47798">
    <property type="entry name" value="OS04G0555800 PROTEIN"/>
    <property type="match status" value="1"/>
</dbReference>
<feature type="compositionally biased region" description="Basic and acidic residues" evidence="3">
    <location>
        <begin position="365"/>
        <end position="385"/>
    </location>
</feature>
<evidence type="ECO:0000259" key="4">
    <source>
        <dbReference type="PROSITE" id="PS50158"/>
    </source>
</evidence>
<dbReference type="SMART" id="SM00343">
    <property type="entry name" value="ZnF_C2HC"/>
    <property type="match status" value="4"/>
</dbReference>
<evidence type="ECO:0000313" key="6">
    <source>
        <dbReference type="Proteomes" id="UP001190700"/>
    </source>
</evidence>
<sequence length="595" mass="63937">MPHDSGHLLPEADREIEQRELEIAAQEIRDSELHEKNWFQNGFEFVGIAKPGEDLFYAYGEQGEDDESAQGSAESESETDSESSQRDSGEASAATASGDSETESDGEGSPVSDAATPSANGRGGAAAEQSPPVNIQNAAGADQAYRAGTAAAARGDHAEALRQFRKAKALCPAEKKSALDKIERVIGLAREKLRRQSAPQLSIESQLPSVDPPLQNARAENRSRKLHFGEPGSTPSIEAISPPPTPQVAEHRSAAAEMPLAERPPPRRADAEARLLASATEEPRPPPDQHDAEAADEAYRTALQLISMGKTEAAVRSLKIALVKCPPHMNKAISKIQKQDRCRSRLAMAGGGKKKRFFPSTNKKNPADPEKKAANKEKYGKKKEGNSSNRAGSWKSVVCLGCRQTGHMLRFCPQNAQGEGKKTERGKKVLICFKCGEKGHSVWNCTSDAPADGSFAHATCFICGEKGHLSRDCSKNEHGLYVNGGCCKICKGTDHLAKDCPSKPVWNDWGSKTPQKANPKAATTAEGAHKKLAGGDDLEDDFADNVEDFAEEGDVNAADTEDADKQQSDKKRKKSDAPPASTAKKAKKVAKVVKF</sequence>
<keyword evidence="1" id="KW-0862">Zinc</keyword>
<feature type="compositionally biased region" description="Basic and acidic residues" evidence="3">
    <location>
        <begin position="264"/>
        <end position="273"/>
    </location>
</feature>
<feature type="region of interest" description="Disordered" evidence="3">
    <location>
        <begin position="348"/>
        <end position="392"/>
    </location>
</feature>
<feature type="repeat" description="TPR" evidence="2">
    <location>
        <begin position="141"/>
        <end position="174"/>
    </location>
</feature>
<dbReference type="Proteomes" id="UP001190700">
    <property type="component" value="Unassembled WGS sequence"/>
</dbReference>
<keyword evidence="6" id="KW-1185">Reference proteome</keyword>
<dbReference type="GO" id="GO:0003676">
    <property type="term" value="F:nucleic acid binding"/>
    <property type="evidence" value="ECO:0007669"/>
    <property type="project" value="InterPro"/>
</dbReference>
<evidence type="ECO:0000256" key="2">
    <source>
        <dbReference type="PROSITE-ProRule" id="PRU00339"/>
    </source>
</evidence>
<feature type="compositionally biased region" description="Basic residues" evidence="3">
    <location>
        <begin position="584"/>
        <end position="595"/>
    </location>
</feature>
<dbReference type="InterPro" id="IPR019734">
    <property type="entry name" value="TPR_rpt"/>
</dbReference>
<evidence type="ECO:0000313" key="5">
    <source>
        <dbReference type="EMBL" id="KAK3281282.1"/>
    </source>
</evidence>
<feature type="compositionally biased region" description="Acidic residues" evidence="3">
    <location>
        <begin position="536"/>
        <end position="562"/>
    </location>
</feature>
<keyword evidence="1" id="KW-0863">Zinc-finger</keyword>
<dbReference type="AlphaFoldDB" id="A0AAE0LDP1"/>
<organism evidence="5 6">
    <name type="scientific">Cymbomonas tetramitiformis</name>
    <dbReference type="NCBI Taxonomy" id="36881"/>
    <lineage>
        <taxon>Eukaryota</taxon>
        <taxon>Viridiplantae</taxon>
        <taxon>Chlorophyta</taxon>
        <taxon>Pyramimonadophyceae</taxon>
        <taxon>Pyramimonadales</taxon>
        <taxon>Pyramimonadaceae</taxon>
        <taxon>Cymbomonas</taxon>
    </lineage>
</organism>
<accession>A0AAE0LDP1</accession>
<comment type="caution">
    <text evidence="5">The sequence shown here is derived from an EMBL/GenBank/DDBJ whole genome shotgun (WGS) entry which is preliminary data.</text>
</comment>
<dbReference type="PROSITE" id="PS50158">
    <property type="entry name" value="ZF_CCHC"/>
    <property type="match status" value="2"/>
</dbReference>
<proteinExistence type="predicted"/>
<keyword evidence="1" id="KW-0479">Metal-binding</keyword>
<feature type="region of interest" description="Disordered" evidence="3">
    <location>
        <begin position="504"/>
        <end position="595"/>
    </location>
</feature>
<feature type="compositionally biased region" description="Basic and acidic residues" evidence="3">
    <location>
        <begin position="281"/>
        <end position="293"/>
    </location>
</feature>
<dbReference type="InterPro" id="IPR036875">
    <property type="entry name" value="Znf_CCHC_sf"/>
</dbReference>
<feature type="region of interest" description="Disordered" evidence="3">
    <location>
        <begin position="56"/>
        <end position="141"/>
    </location>
</feature>
<protein>
    <recommendedName>
        <fullName evidence="4">CCHC-type domain-containing protein</fullName>
    </recommendedName>
</protein>
<dbReference type="Gene3D" id="4.10.60.10">
    <property type="entry name" value="Zinc finger, CCHC-type"/>
    <property type="match status" value="2"/>
</dbReference>
<dbReference type="EMBL" id="LGRX02003901">
    <property type="protein sequence ID" value="KAK3281282.1"/>
    <property type="molecule type" value="Genomic_DNA"/>
</dbReference>
<reference evidence="5 6" key="1">
    <citation type="journal article" date="2015" name="Genome Biol. Evol.">
        <title>Comparative Genomics of a Bacterivorous Green Alga Reveals Evolutionary Causalities and Consequences of Phago-Mixotrophic Mode of Nutrition.</title>
        <authorList>
            <person name="Burns J.A."/>
            <person name="Paasch A."/>
            <person name="Narechania A."/>
            <person name="Kim E."/>
        </authorList>
    </citation>
    <scope>NUCLEOTIDE SEQUENCE [LARGE SCALE GENOMIC DNA]</scope>
    <source>
        <strain evidence="5 6">PLY_AMNH</strain>
    </source>
</reference>
<evidence type="ECO:0000256" key="3">
    <source>
        <dbReference type="SAM" id="MobiDB-lite"/>
    </source>
</evidence>
<feature type="domain" description="CCHC-type" evidence="4">
    <location>
        <begin position="432"/>
        <end position="447"/>
    </location>
</feature>
<feature type="domain" description="CCHC-type" evidence="4">
    <location>
        <begin position="460"/>
        <end position="475"/>
    </location>
</feature>
<evidence type="ECO:0000256" key="1">
    <source>
        <dbReference type="PROSITE-ProRule" id="PRU00047"/>
    </source>
</evidence>
<feature type="compositionally biased region" description="Polar residues" evidence="3">
    <location>
        <begin position="197"/>
        <end position="208"/>
    </location>
</feature>
<dbReference type="Pfam" id="PF00098">
    <property type="entry name" value="zf-CCHC"/>
    <property type="match status" value="1"/>
</dbReference>
<name>A0AAE0LDP1_9CHLO</name>
<feature type="region of interest" description="Disordered" evidence="3">
    <location>
        <begin position="194"/>
        <end position="293"/>
    </location>
</feature>
<dbReference type="PROSITE" id="PS50005">
    <property type="entry name" value="TPR"/>
    <property type="match status" value="1"/>
</dbReference>
<gene>
    <name evidence="5" type="ORF">CYMTET_10915</name>
</gene>
<dbReference type="GO" id="GO:0008270">
    <property type="term" value="F:zinc ion binding"/>
    <property type="evidence" value="ECO:0007669"/>
    <property type="project" value="UniProtKB-KW"/>
</dbReference>
<dbReference type="InterPro" id="IPR001878">
    <property type="entry name" value="Znf_CCHC"/>
</dbReference>
<keyword evidence="2" id="KW-0802">TPR repeat</keyword>
<dbReference type="SUPFAM" id="SSF57756">
    <property type="entry name" value="Retrovirus zinc finger-like domains"/>
    <property type="match status" value="2"/>
</dbReference>
<dbReference type="PANTHER" id="PTHR47798:SF2">
    <property type="entry name" value="CCHC-TYPE DOMAIN-CONTAINING PROTEIN"/>
    <property type="match status" value="1"/>
</dbReference>